<evidence type="ECO:0000313" key="13">
    <source>
        <dbReference type="EMBL" id="CAF3917780.1"/>
    </source>
</evidence>
<dbReference type="EC" id="1.3.1.48" evidence="2"/>
<dbReference type="Proteomes" id="UP000681720">
    <property type="component" value="Unassembled WGS sequence"/>
</dbReference>
<dbReference type="PANTHER" id="PTHR43205:SF7">
    <property type="entry name" value="PROSTAGLANDIN REDUCTASE 1"/>
    <property type="match status" value="1"/>
</dbReference>
<gene>
    <name evidence="13" type="ORF">BYL167_LOCUS9331</name>
    <name evidence="9" type="ORF">CJN711_LOCUS7163</name>
    <name evidence="14" type="ORF">GIL414_LOCUS7886</name>
    <name evidence="10" type="ORF">KQP761_LOCUS29615</name>
    <name evidence="11" type="ORF">MBJ925_LOCUS11529</name>
    <name evidence="12" type="ORF">SMN809_LOCUS7194</name>
</gene>
<dbReference type="Proteomes" id="UP000676336">
    <property type="component" value="Unassembled WGS sequence"/>
</dbReference>
<comment type="catalytic activity">
    <reaction evidence="6">
        <text>13,14-dihydro-15-oxo-PGF2alpha + NADP(+) = 15-oxoprostaglandin F2alpha + NADPH + H(+)</text>
        <dbReference type="Rhea" id="RHEA:50588"/>
        <dbReference type="ChEBI" id="CHEBI:15378"/>
        <dbReference type="ChEBI" id="CHEBI:57783"/>
        <dbReference type="ChEBI" id="CHEBI:58349"/>
        <dbReference type="ChEBI" id="CHEBI:133374"/>
        <dbReference type="ChEBI" id="CHEBI:133409"/>
    </reaction>
    <physiologicalReaction direction="right-to-left" evidence="6">
        <dbReference type="Rhea" id="RHEA:50590"/>
    </physiologicalReaction>
</comment>
<comment type="catalytic activity">
    <reaction evidence="5">
        <text>13,14-dihydro-15-oxo-prostaglandin F1alpha + NADP(+) = 15-oxoprostaglandin F1alpha + NADPH + H(+)</text>
        <dbReference type="Rhea" id="RHEA:50592"/>
        <dbReference type="ChEBI" id="CHEBI:15378"/>
        <dbReference type="ChEBI" id="CHEBI:57783"/>
        <dbReference type="ChEBI" id="CHEBI:58349"/>
        <dbReference type="ChEBI" id="CHEBI:79072"/>
        <dbReference type="ChEBI" id="CHEBI:133411"/>
    </reaction>
    <physiologicalReaction direction="right-to-left" evidence="5">
        <dbReference type="Rhea" id="RHEA:50594"/>
    </physiologicalReaction>
</comment>
<dbReference type="InterPro" id="IPR036291">
    <property type="entry name" value="NAD(P)-bd_dom_sf"/>
</dbReference>
<dbReference type="Gene3D" id="3.90.180.10">
    <property type="entry name" value="Medium-chain alcohol dehydrogenases, catalytic domain"/>
    <property type="match status" value="1"/>
</dbReference>
<evidence type="ECO:0000313" key="9">
    <source>
        <dbReference type="EMBL" id="CAF1101250.1"/>
    </source>
</evidence>
<dbReference type="SUPFAM" id="SSF50129">
    <property type="entry name" value="GroES-like"/>
    <property type="match status" value="1"/>
</dbReference>
<dbReference type="CDD" id="cd05288">
    <property type="entry name" value="PGDH"/>
    <property type="match status" value="1"/>
</dbReference>
<dbReference type="SUPFAM" id="SSF51735">
    <property type="entry name" value="NAD(P)-binding Rossmann-fold domains"/>
    <property type="match status" value="1"/>
</dbReference>
<accession>A0A814P8C1</accession>
<comment type="similarity">
    <text evidence="1">Belongs to the NADP-dependent oxidoreductase L4BD family.</text>
</comment>
<evidence type="ECO:0000256" key="2">
    <source>
        <dbReference type="ARBA" id="ARBA00011981"/>
    </source>
</evidence>
<dbReference type="EMBL" id="CAJOBJ010002475">
    <property type="protein sequence ID" value="CAF3927266.1"/>
    <property type="molecule type" value="Genomic_DNA"/>
</dbReference>
<dbReference type="Proteomes" id="UP000663824">
    <property type="component" value="Unassembled WGS sequence"/>
</dbReference>
<evidence type="ECO:0000256" key="1">
    <source>
        <dbReference type="ARBA" id="ARBA00010460"/>
    </source>
</evidence>
<evidence type="ECO:0000313" key="14">
    <source>
        <dbReference type="EMBL" id="CAF3927266.1"/>
    </source>
</evidence>
<comment type="catalytic activity">
    <reaction evidence="7">
        <text>13,14-dihydro-15-oxo-prostaglandin E1 + NADP(+) = 15-oxoprostaglandin E1 + NADPH + H(+)</text>
        <dbReference type="Rhea" id="RHEA:50584"/>
        <dbReference type="ChEBI" id="CHEBI:15378"/>
        <dbReference type="ChEBI" id="CHEBI:57401"/>
        <dbReference type="ChEBI" id="CHEBI:57783"/>
        <dbReference type="ChEBI" id="CHEBI:58349"/>
        <dbReference type="ChEBI" id="CHEBI:133408"/>
    </reaction>
    <physiologicalReaction direction="right-to-left" evidence="7">
        <dbReference type="Rhea" id="RHEA:50586"/>
    </physiologicalReaction>
</comment>
<dbReference type="FunFam" id="3.40.50.720:FF:000121">
    <property type="entry name" value="Prostaglandin reductase 2"/>
    <property type="match status" value="1"/>
</dbReference>
<feature type="domain" description="Enoyl reductase (ER)" evidence="8">
    <location>
        <begin position="59"/>
        <end position="346"/>
    </location>
</feature>
<proteinExistence type="inferred from homology"/>
<dbReference type="Pfam" id="PF16884">
    <property type="entry name" value="ADH_N_2"/>
    <property type="match status" value="1"/>
</dbReference>
<dbReference type="Proteomes" id="UP000663855">
    <property type="component" value="Unassembled WGS sequence"/>
</dbReference>
<evidence type="ECO:0000256" key="5">
    <source>
        <dbReference type="ARBA" id="ARBA00047878"/>
    </source>
</evidence>
<dbReference type="Proteomes" id="UP000663834">
    <property type="component" value="Unassembled WGS sequence"/>
</dbReference>
<dbReference type="Pfam" id="PF00107">
    <property type="entry name" value="ADH_zinc_N"/>
    <property type="match status" value="1"/>
</dbReference>
<dbReference type="InterPro" id="IPR020843">
    <property type="entry name" value="ER"/>
</dbReference>
<dbReference type="Proteomes" id="UP000681967">
    <property type="component" value="Unassembled WGS sequence"/>
</dbReference>
<evidence type="ECO:0000256" key="6">
    <source>
        <dbReference type="ARBA" id="ARBA00048290"/>
    </source>
</evidence>
<evidence type="ECO:0000256" key="3">
    <source>
        <dbReference type="ARBA" id="ARBA00023002"/>
    </source>
</evidence>
<dbReference type="InterPro" id="IPR041694">
    <property type="entry name" value="ADH_N_2"/>
</dbReference>
<organism evidence="9 15">
    <name type="scientific">Rotaria magnacalcarata</name>
    <dbReference type="NCBI Taxonomy" id="392030"/>
    <lineage>
        <taxon>Eukaryota</taxon>
        <taxon>Metazoa</taxon>
        <taxon>Spiralia</taxon>
        <taxon>Gnathifera</taxon>
        <taxon>Rotifera</taxon>
        <taxon>Eurotatoria</taxon>
        <taxon>Bdelloidea</taxon>
        <taxon>Philodinida</taxon>
        <taxon>Philodinidae</taxon>
        <taxon>Rotaria</taxon>
    </lineage>
</organism>
<dbReference type="EMBL" id="CAJNOV010002373">
    <property type="protein sequence ID" value="CAF1101250.1"/>
    <property type="molecule type" value="Genomic_DNA"/>
</dbReference>
<comment type="caution">
    <text evidence="9">The sequence shown here is derived from an EMBL/GenBank/DDBJ whole genome shotgun (WGS) entry which is preliminary data.</text>
</comment>
<dbReference type="InterPro" id="IPR013149">
    <property type="entry name" value="ADH-like_C"/>
</dbReference>
<sequence length="351" mass="38757">MAPIRNAAVIFAEVPTGFPEPGKHIKYVVDRIIDIDTVDTQGGIITKNLVVSIDPYMRGRMRAPEKKSYSPPFELNKPLVNFIVGKVVKSEHANYKVDQLVYGFGGYEEYTIHSKAQADVLRILTDDELKLGLPLTTWVGAAGMSGQTAFYGLYHIGEPKKGDTIFITGASGAVGQIVGQLAKREGLTVIGSAGSDDKVNWLKDELSFDHAFNYKTANAEAELAKFKALNIYFDNVGGDQLEAALDAADNYARFIECGMISQYNEQDAHGIRNLTQIVGKRLKLQGFIIFDKARDPTFMNDFYSKIPQWIANGELKIKEDITKGLERAAEALIDIFHGKNFGKAVIQIAEL</sequence>
<dbReference type="EMBL" id="CAJOBH010002671">
    <property type="protein sequence ID" value="CAF3917780.1"/>
    <property type="molecule type" value="Genomic_DNA"/>
</dbReference>
<evidence type="ECO:0000313" key="15">
    <source>
        <dbReference type="Proteomes" id="UP000663855"/>
    </source>
</evidence>
<name>A0A814P8C1_9BILA</name>
<keyword evidence="3" id="KW-0560">Oxidoreductase</keyword>
<reference evidence="9" key="1">
    <citation type="submission" date="2021-02" db="EMBL/GenBank/DDBJ databases">
        <authorList>
            <person name="Nowell W R."/>
        </authorList>
    </citation>
    <scope>NUCLEOTIDE SEQUENCE</scope>
</reference>
<dbReference type="InterPro" id="IPR011032">
    <property type="entry name" value="GroES-like_sf"/>
</dbReference>
<protein>
    <recommendedName>
        <fullName evidence="4">15-oxoprostaglandin 13-reductase</fullName>
        <ecNumber evidence="2">1.3.1.48</ecNumber>
    </recommendedName>
    <alternativeName>
        <fullName evidence="4">15-oxoprostaglandin 13-reductase</fullName>
    </alternativeName>
</protein>
<evidence type="ECO:0000259" key="8">
    <source>
        <dbReference type="SMART" id="SM00829"/>
    </source>
</evidence>
<dbReference type="EMBL" id="CAJNRE010005099">
    <property type="protein sequence ID" value="CAF2041923.1"/>
    <property type="molecule type" value="Genomic_DNA"/>
</dbReference>
<dbReference type="OrthoDB" id="809632at2759"/>
<dbReference type="SMART" id="SM00829">
    <property type="entry name" value="PKS_ER"/>
    <property type="match status" value="1"/>
</dbReference>
<dbReference type="GO" id="GO:0047522">
    <property type="term" value="F:15-oxoprostaglandin 13-reductase [NAD(P)+] activity"/>
    <property type="evidence" value="ECO:0007669"/>
    <property type="project" value="UniProtKB-EC"/>
</dbReference>
<dbReference type="PANTHER" id="PTHR43205">
    <property type="entry name" value="PROSTAGLANDIN REDUCTASE"/>
    <property type="match status" value="1"/>
</dbReference>
<dbReference type="InterPro" id="IPR045010">
    <property type="entry name" value="MDR_fam"/>
</dbReference>
<evidence type="ECO:0000256" key="7">
    <source>
        <dbReference type="ARBA" id="ARBA00049070"/>
    </source>
</evidence>
<evidence type="ECO:0000256" key="4">
    <source>
        <dbReference type="ARBA" id="ARBA00033119"/>
    </source>
</evidence>
<dbReference type="AlphaFoldDB" id="A0A814P8C1"/>
<evidence type="ECO:0000313" key="11">
    <source>
        <dbReference type="EMBL" id="CAF2041923.1"/>
    </source>
</evidence>
<evidence type="ECO:0000313" key="12">
    <source>
        <dbReference type="EMBL" id="CAF3911867.1"/>
    </source>
</evidence>
<dbReference type="EMBL" id="CAJNOW010016317">
    <property type="protein sequence ID" value="CAF1649162.1"/>
    <property type="molecule type" value="Genomic_DNA"/>
</dbReference>
<evidence type="ECO:0000313" key="10">
    <source>
        <dbReference type="EMBL" id="CAF1649162.1"/>
    </source>
</evidence>
<dbReference type="Gene3D" id="3.40.50.720">
    <property type="entry name" value="NAD(P)-binding Rossmann-like Domain"/>
    <property type="match status" value="1"/>
</dbReference>
<dbReference type="EMBL" id="CAJOBI010002047">
    <property type="protein sequence ID" value="CAF3911867.1"/>
    <property type="molecule type" value="Genomic_DNA"/>
</dbReference>